<dbReference type="PANTHER" id="PTHR43744">
    <property type="entry name" value="ABC TRANSPORTER PERMEASE PROTEIN MG189-RELATED-RELATED"/>
    <property type="match status" value="1"/>
</dbReference>
<evidence type="ECO:0000256" key="3">
    <source>
        <dbReference type="ARBA" id="ARBA00022475"/>
    </source>
</evidence>
<name>A0AAE3AZV8_9FIRM</name>
<keyword evidence="5 7" id="KW-1133">Transmembrane helix</keyword>
<evidence type="ECO:0000256" key="1">
    <source>
        <dbReference type="ARBA" id="ARBA00004651"/>
    </source>
</evidence>
<feature type="transmembrane region" description="Helical" evidence="7">
    <location>
        <begin position="238"/>
        <end position="259"/>
    </location>
</feature>
<protein>
    <submittedName>
        <fullName evidence="9">Carbohydrate ABC transporter permease</fullName>
    </submittedName>
</protein>
<evidence type="ECO:0000259" key="8">
    <source>
        <dbReference type="PROSITE" id="PS50928"/>
    </source>
</evidence>
<dbReference type="GO" id="GO:0005886">
    <property type="term" value="C:plasma membrane"/>
    <property type="evidence" value="ECO:0007669"/>
    <property type="project" value="UniProtKB-SubCell"/>
</dbReference>
<feature type="domain" description="ABC transmembrane type-1" evidence="8">
    <location>
        <begin position="69"/>
        <end position="259"/>
    </location>
</feature>
<evidence type="ECO:0000313" key="9">
    <source>
        <dbReference type="EMBL" id="MCC2169044.1"/>
    </source>
</evidence>
<feature type="transmembrane region" description="Helical" evidence="7">
    <location>
        <begin position="68"/>
        <end position="92"/>
    </location>
</feature>
<feature type="transmembrane region" description="Helical" evidence="7">
    <location>
        <begin position="180"/>
        <end position="205"/>
    </location>
</feature>
<reference evidence="9 10" key="1">
    <citation type="submission" date="2021-10" db="EMBL/GenBank/DDBJ databases">
        <title>Anaerobic single-cell dispensing facilitates the cultivation of human gut bacteria.</title>
        <authorList>
            <person name="Afrizal A."/>
        </authorList>
    </citation>
    <scope>NUCLEOTIDE SEQUENCE [LARGE SCALE GENOMIC DNA]</scope>
    <source>
        <strain evidence="9 10">CLA-AA-H244</strain>
    </source>
</reference>
<evidence type="ECO:0000313" key="10">
    <source>
        <dbReference type="Proteomes" id="UP001199355"/>
    </source>
</evidence>
<dbReference type="SUPFAM" id="SSF161098">
    <property type="entry name" value="MetI-like"/>
    <property type="match status" value="1"/>
</dbReference>
<dbReference type="CDD" id="cd06261">
    <property type="entry name" value="TM_PBP2"/>
    <property type="match status" value="1"/>
</dbReference>
<dbReference type="EMBL" id="JAJEQF010000058">
    <property type="protein sequence ID" value="MCC2169044.1"/>
    <property type="molecule type" value="Genomic_DNA"/>
</dbReference>
<dbReference type="InterPro" id="IPR035906">
    <property type="entry name" value="MetI-like_sf"/>
</dbReference>
<keyword evidence="4 7" id="KW-0812">Transmembrane</keyword>
<evidence type="ECO:0000256" key="7">
    <source>
        <dbReference type="RuleBase" id="RU363032"/>
    </source>
</evidence>
<evidence type="ECO:0000256" key="6">
    <source>
        <dbReference type="ARBA" id="ARBA00023136"/>
    </source>
</evidence>
<dbReference type="PANTHER" id="PTHR43744:SF6">
    <property type="entry name" value="ABC TRANSPORTER PERMEASE PROTEIN YESQ-RELATED"/>
    <property type="match status" value="1"/>
</dbReference>
<keyword evidence="6 7" id="KW-0472">Membrane</keyword>
<comment type="subcellular location">
    <subcellularLocation>
        <location evidence="1 7">Cell membrane</location>
        <topology evidence="1 7">Multi-pass membrane protein</topology>
    </subcellularLocation>
</comment>
<comment type="similarity">
    <text evidence="7">Belongs to the binding-protein-dependent transport system permease family.</text>
</comment>
<dbReference type="InterPro" id="IPR000515">
    <property type="entry name" value="MetI-like"/>
</dbReference>
<dbReference type="PROSITE" id="PS50928">
    <property type="entry name" value="ABC_TM1"/>
    <property type="match status" value="1"/>
</dbReference>
<keyword evidence="2 7" id="KW-0813">Transport</keyword>
<evidence type="ECO:0000256" key="4">
    <source>
        <dbReference type="ARBA" id="ARBA00022692"/>
    </source>
</evidence>
<comment type="caution">
    <text evidence="9">The sequence shown here is derived from an EMBL/GenBank/DDBJ whole genome shotgun (WGS) entry which is preliminary data.</text>
</comment>
<dbReference type="RefSeq" id="WP_117962437.1">
    <property type="nucleotide sequence ID" value="NZ_JAJEQF010000058.1"/>
</dbReference>
<dbReference type="Gene3D" id="1.10.3720.10">
    <property type="entry name" value="MetI-like"/>
    <property type="match status" value="1"/>
</dbReference>
<dbReference type="Proteomes" id="UP001199355">
    <property type="component" value="Unassembled WGS sequence"/>
</dbReference>
<dbReference type="AlphaFoldDB" id="A0AAE3AZV8"/>
<proteinExistence type="inferred from homology"/>
<accession>A0AAE3AZV8</accession>
<feature type="transmembrane region" description="Helical" evidence="7">
    <location>
        <begin position="12"/>
        <end position="30"/>
    </location>
</feature>
<organism evidence="9 10">
    <name type="scientific">Gallintestinimicrobium propionicum</name>
    <dbReference type="NCBI Taxonomy" id="2981770"/>
    <lineage>
        <taxon>Bacteria</taxon>
        <taxon>Bacillati</taxon>
        <taxon>Bacillota</taxon>
        <taxon>Clostridia</taxon>
        <taxon>Lachnospirales</taxon>
        <taxon>Lachnospiraceae</taxon>
        <taxon>Gallintestinimicrobium</taxon>
    </lineage>
</organism>
<keyword evidence="10" id="KW-1185">Reference proteome</keyword>
<sequence length="273" mass="31405">MKKSILGVLKWIILLMLAIVMLVPFFWLISSSLKDKTQFYSNPPVYFPIPMHFENFVNAWVNIGFFRAILNSLVFALTFTIIVVFSSALAAYGFSRFKFPGKKVLFVILLLSMMLPTQIMTIPLFLMFKKLNMINTILPMLLPYCLGVPYHIFLIRQFMNGIPKEVDEAAKIDGCGTMQIFFYIIGPMSKPTLIVSALLNFIWAWKDVWYSNIYLGRPERQTISVRLLSLIGDKSVEYGQMMAATVMMMLPVILLYFCAQKYFDEGITITELK</sequence>
<dbReference type="GO" id="GO:0055085">
    <property type="term" value="P:transmembrane transport"/>
    <property type="evidence" value="ECO:0007669"/>
    <property type="project" value="InterPro"/>
</dbReference>
<keyword evidence="3" id="KW-1003">Cell membrane</keyword>
<dbReference type="Pfam" id="PF00528">
    <property type="entry name" value="BPD_transp_1"/>
    <property type="match status" value="1"/>
</dbReference>
<evidence type="ECO:0000256" key="2">
    <source>
        <dbReference type="ARBA" id="ARBA00022448"/>
    </source>
</evidence>
<gene>
    <name evidence="9" type="ORF">LKD45_15360</name>
</gene>
<evidence type="ECO:0000256" key="5">
    <source>
        <dbReference type="ARBA" id="ARBA00022989"/>
    </source>
</evidence>
<feature type="transmembrane region" description="Helical" evidence="7">
    <location>
        <begin position="104"/>
        <end position="128"/>
    </location>
</feature>
<feature type="transmembrane region" description="Helical" evidence="7">
    <location>
        <begin position="140"/>
        <end position="159"/>
    </location>
</feature>